<dbReference type="PROSITE" id="PS50994">
    <property type="entry name" value="INTEGRASE"/>
    <property type="match status" value="1"/>
</dbReference>
<keyword evidence="2" id="KW-1185">Reference proteome</keyword>
<dbReference type="Gene3D" id="3.30.70.270">
    <property type="match status" value="1"/>
</dbReference>
<dbReference type="Proteomes" id="UP001652660">
    <property type="component" value="Chromosome 6e"/>
</dbReference>
<accession>A0ABM4UYB5</accession>
<dbReference type="GeneID" id="140009837"/>
<dbReference type="PANTHER" id="PTHR48475">
    <property type="entry name" value="RIBONUCLEASE H"/>
    <property type="match status" value="1"/>
</dbReference>
<dbReference type="RefSeq" id="XP_071906678.1">
    <property type="nucleotide sequence ID" value="XM_072050577.1"/>
</dbReference>
<evidence type="ECO:0000313" key="4">
    <source>
        <dbReference type="RefSeq" id="XP_071912274.1"/>
    </source>
</evidence>
<protein>
    <recommendedName>
        <fullName evidence="1">Integrase catalytic domain-containing protein</fullName>
    </recommendedName>
</protein>
<proteinExistence type="predicted"/>
<dbReference type="SUPFAM" id="SSF53098">
    <property type="entry name" value="Ribonuclease H-like"/>
    <property type="match status" value="1"/>
</dbReference>
<evidence type="ECO:0000313" key="2">
    <source>
        <dbReference type="Proteomes" id="UP001652660"/>
    </source>
</evidence>
<dbReference type="Gene3D" id="3.30.420.10">
    <property type="entry name" value="Ribonuclease H-like superfamily/Ribonuclease H"/>
    <property type="match status" value="2"/>
</dbReference>
<sequence>MISKDGIRANPDKVKAIMDMTPPRNIKKVQRLAGRMAVLNRFLSKSTAWGSPFFSTLKKGPQFDWTSECQKAFEELEAHIAELSTLTSPEQGETLFIYLAVEEETVSAVLIREEDRVQKLVYYVWRALQGAEPLKQILSKPDTSGRMVKWIVELSEYDLDFRSRTAIKAQALADFIAEGVLRNYEVKEEPLKRYTAKVHELKSLLDQFILEQVPRSQNKKADALSKLASTSFGSINKEVLVEVVKKRAYEQLNTAIIQEMISLQSPWPFVQWGIDLLDPFPHAPGGYEYLVVTIEYFTKLVEAEPLNTISSRLVQKFFWRNIVYRFGIPRILVWDNGRQFADNPFQDWCMELKIQQNFTSVGHPQANGQVKNVNKTILHGLRTGIESVRTGWLDKLPSILWAYQTTSRTASQKTPLALTYGVEAIIPAEIGLPSNRVQNFIAQNNEEGMRFNLDLLEQRREEIAIRMAKYKGQIARHYNAKPGLGVVGCSTSVLPHVRRRLCSSLFLCSIDAVVPKLSRIGGRIFSPSRRRSGLCTRLLGS</sequence>
<name>A0ABM4UYB5_COFAR</name>
<dbReference type="InterPro" id="IPR043128">
    <property type="entry name" value="Rev_trsase/Diguanyl_cyclase"/>
</dbReference>
<evidence type="ECO:0000313" key="3">
    <source>
        <dbReference type="RefSeq" id="XP_071906678.1"/>
    </source>
</evidence>
<dbReference type="InterPro" id="IPR012337">
    <property type="entry name" value="RNaseH-like_sf"/>
</dbReference>
<dbReference type="Pfam" id="PF00665">
    <property type="entry name" value="rve"/>
    <property type="match status" value="1"/>
</dbReference>
<dbReference type="SUPFAM" id="SSF56672">
    <property type="entry name" value="DNA/RNA polymerases"/>
    <property type="match status" value="1"/>
</dbReference>
<dbReference type="Proteomes" id="UP001652660">
    <property type="component" value="Chromosome 5c"/>
</dbReference>
<organism evidence="2 4">
    <name type="scientific">Coffea arabica</name>
    <name type="common">Arabian coffee</name>
    <dbReference type="NCBI Taxonomy" id="13443"/>
    <lineage>
        <taxon>Eukaryota</taxon>
        <taxon>Viridiplantae</taxon>
        <taxon>Streptophyta</taxon>
        <taxon>Embryophyta</taxon>
        <taxon>Tracheophyta</taxon>
        <taxon>Spermatophyta</taxon>
        <taxon>Magnoliopsida</taxon>
        <taxon>eudicotyledons</taxon>
        <taxon>Gunneridae</taxon>
        <taxon>Pentapetalae</taxon>
        <taxon>asterids</taxon>
        <taxon>lamiids</taxon>
        <taxon>Gentianales</taxon>
        <taxon>Rubiaceae</taxon>
        <taxon>Ixoroideae</taxon>
        <taxon>Gardenieae complex</taxon>
        <taxon>Bertiereae - Coffeeae clade</taxon>
        <taxon>Coffeeae</taxon>
        <taxon>Coffea</taxon>
    </lineage>
</organism>
<gene>
    <name evidence="4" type="primary">LOC140009837</name>
    <name evidence="3" type="synonym">LOC140007654</name>
</gene>
<feature type="domain" description="Integrase catalytic" evidence="1">
    <location>
        <begin position="264"/>
        <end position="423"/>
    </location>
</feature>
<dbReference type="InterPro" id="IPR001584">
    <property type="entry name" value="Integrase_cat-core"/>
</dbReference>
<dbReference type="PANTHER" id="PTHR48475:SF2">
    <property type="entry name" value="RIBONUCLEASE H"/>
    <property type="match status" value="1"/>
</dbReference>
<dbReference type="Pfam" id="PF17919">
    <property type="entry name" value="RT_RNaseH_2"/>
    <property type="match status" value="1"/>
</dbReference>
<dbReference type="InterPro" id="IPR036397">
    <property type="entry name" value="RNaseH_sf"/>
</dbReference>
<reference evidence="3 4" key="1">
    <citation type="submission" date="2025-05" db="UniProtKB">
        <authorList>
            <consortium name="RefSeq"/>
        </authorList>
    </citation>
    <scope>IDENTIFICATION</scope>
    <source>
        <tissue evidence="3 4">Leaves</tissue>
    </source>
</reference>
<evidence type="ECO:0000259" key="1">
    <source>
        <dbReference type="PROSITE" id="PS50994"/>
    </source>
</evidence>
<dbReference type="InterPro" id="IPR041577">
    <property type="entry name" value="RT_RNaseH_2"/>
</dbReference>
<dbReference type="RefSeq" id="XP_071912274.1">
    <property type="nucleotide sequence ID" value="XM_072056173.1"/>
</dbReference>
<dbReference type="InterPro" id="IPR043502">
    <property type="entry name" value="DNA/RNA_pol_sf"/>
</dbReference>